<feature type="region of interest" description="Disordered" evidence="1">
    <location>
        <begin position="79"/>
        <end position="100"/>
    </location>
</feature>
<feature type="transmembrane region" description="Helical" evidence="2">
    <location>
        <begin position="708"/>
        <end position="730"/>
    </location>
</feature>
<dbReference type="PANTHER" id="PTHR35394">
    <property type="entry name" value="DUF3176 DOMAIN-CONTAINING PROTEIN"/>
    <property type="match status" value="1"/>
</dbReference>
<dbReference type="EMBL" id="MU006219">
    <property type="protein sequence ID" value="KAF2830654.1"/>
    <property type="molecule type" value="Genomic_DNA"/>
</dbReference>
<feature type="transmembrane region" description="Helical" evidence="2">
    <location>
        <begin position="197"/>
        <end position="220"/>
    </location>
</feature>
<evidence type="ECO:0000313" key="4">
    <source>
        <dbReference type="Proteomes" id="UP000799424"/>
    </source>
</evidence>
<keyword evidence="4" id="KW-1185">Reference proteome</keyword>
<name>A0A6A7ACQ5_9PLEO</name>
<keyword evidence="2" id="KW-0812">Transmembrane</keyword>
<dbReference type="InterPro" id="IPR021514">
    <property type="entry name" value="DUF3176"/>
</dbReference>
<sequence length="812" mass="89939">MSRSPRSPSLWPAFPGIPIYLEANDERATMKTYGTTPTTPTTPEIVPHGRSTYLSPADAILPQPSSVEPSSATTIQTSSDRSAIWPIPEPPPEVVQPPSRRPLLRFFPTDRPRIRLDGLAVDTKFDKPASSDKGSFNSGRKSTLGLGIRDGPPKPPSIRIQPPPFENEKADPEANIAQRIEEKLWSYSSSGNVIERWLLEIVSWVISAVCMGAIIATLYVLQDRPSTKWPFDGVGLTLNAFVSILSRVAGAALLLPVAEALGQLKWIWFIRGDSKKMWDFEMFDNASRGPWGAFLLLIHTKGKTIAALGALVTIFALALDPFFQQVVSFPERWTLQPTNSSISRSVRYESLLNVDYQNGVEIINNDGDMLAAADPFFVGNGTQPVPFGNGSRVDFPLSCPSSNCTWPAYDTLAMCSKCVEVPQLLNFSCIYTQVDWISTLNTTVSSYPNATVCGYFLNSTSANPVLMSGYMLGEDGKTTGEALLMRSLPLVEVGLRKPLWGDGSINFKEIRNAVVDVLISSTRNASDVYANKAPVLHECVLAFCVKTVQSSYFVGTYKEEVTATYLNDSQGPYPWTSTYMPDEDIYWTDYLENVTITAPSTGPNFSQWGWGLNNDTMFRTVNIFDRMFPAFTSVANTTAAQIFRWRTGSATLVRTKILDMNPWLLPNNVTRHLERLADSVTNVVRSSSSSEMVLGKAWDNEVYVNVRWAWMSLPLGLLVFSFVFLLATVIKSATEKDQVSIRKNSAIATLLYGFPDHYQKRLAKSNSKGTPRTKAKELKVRLSPTRGWRASGLIFSPLTPKPPRNVPPPGWI</sequence>
<evidence type="ECO:0000313" key="3">
    <source>
        <dbReference type="EMBL" id="KAF2830654.1"/>
    </source>
</evidence>
<keyword evidence="2" id="KW-0472">Membrane</keyword>
<dbReference type="Proteomes" id="UP000799424">
    <property type="component" value="Unassembled WGS sequence"/>
</dbReference>
<keyword evidence="2" id="KW-1133">Transmembrane helix</keyword>
<gene>
    <name evidence="3" type="ORF">CC86DRAFT_463914</name>
</gene>
<evidence type="ECO:0000256" key="2">
    <source>
        <dbReference type="SAM" id="Phobius"/>
    </source>
</evidence>
<feature type="compositionally biased region" description="Polar residues" evidence="1">
    <location>
        <begin position="132"/>
        <end position="141"/>
    </location>
</feature>
<evidence type="ECO:0008006" key="5">
    <source>
        <dbReference type="Google" id="ProtNLM"/>
    </source>
</evidence>
<protein>
    <recommendedName>
        <fullName evidence="5">DUF3176 domain containing protein</fullName>
    </recommendedName>
</protein>
<reference evidence="3" key="1">
    <citation type="journal article" date="2020" name="Stud. Mycol.">
        <title>101 Dothideomycetes genomes: a test case for predicting lifestyles and emergence of pathogens.</title>
        <authorList>
            <person name="Haridas S."/>
            <person name="Albert R."/>
            <person name="Binder M."/>
            <person name="Bloem J."/>
            <person name="Labutti K."/>
            <person name="Salamov A."/>
            <person name="Andreopoulos B."/>
            <person name="Baker S."/>
            <person name="Barry K."/>
            <person name="Bills G."/>
            <person name="Bluhm B."/>
            <person name="Cannon C."/>
            <person name="Castanera R."/>
            <person name="Culley D."/>
            <person name="Daum C."/>
            <person name="Ezra D."/>
            <person name="Gonzalez J."/>
            <person name="Henrissat B."/>
            <person name="Kuo A."/>
            <person name="Liang C."/>
            <person name="Lipzen A."/>
            <person name="Lutzoni F."/>
            <person name="Magnuson J."/>
            <person name="Mondo S."/>
            <person name="Nolan M."/>
            <person name="Ohm R."/>
            <person name="Pangilinan J."/>
            <person name="Park H.-J."/>
            <person name="Ramirez L."/>
            <person name="Alfaro M."/>
            <person name="Sun H."/>
            <person name="Tritt A."/>
            <person name="Yoshinaga Y."/>
            <person name="Zwiers L.-H."/>
            <person name="Turgeon B."/>
            <person name="Goodwin S."/>
            <person name="Spatafora J."/>
            <person name="Crous P."/>
            <person name="Grigoriev I."/>
        </authorList>
    </citation>
    <scope>NUCLEOTIDE SEQUENCE</scope>
    <source>
        <strain evidence="3">CBS 113818</strain>
    </source>
</reference>
<evidence type="ECO:0000256" key="1">
    <source>
        <dbReference type="SAM" id="MobiDB-lite"/>
    </source>
</evidence>
<proteinExistence type="predicted"/>
<dbReference type="Pfam" id="PF11374">
    <property type="entry name" value="DUF3176"/>
    <property type="match status" value="1"/>
</dbReference>
<dbReference type="PANTHER" id="PTHR35394:SF5">
    <property type="entry name" value="DUF3176 DOMAIN-CONTAINING PROTEIN"/>
    <property type="match status" value="1"/>
</dbReference>
<organism evidence="3 4">
    <name type="scientific">Ophiobolus disseminans</name>
    <dbReference type="NCBI Taxonomy" id="1469910"/>
    <lineage>
        <taxon>Eukaryota</taxon>
        <taxon>Fungi</taxon>
        <taxon>Dikarya</taxon>
        <taxon>Ascomycota</taxon>
        <taxon>Pezizomycotina</taxon>
        <taxon>Dothideomycetes</taxon>
        <taxon>Pleosporomycetidae</taxon>
        <taxon>Pleosporales</taxon>
        <taxon>Pleosporineae</taxon>
        <taxon>Phaeosphaeriaceae</taxon>
        <taxon>Ophiobolus</taxon>
    </lineage>
</organism>
<feature type="transmembrane region" description="Helical" evidence="2">
    <location>
        <begin position="240"/>
        <end position="261"/>
    </location>
</feature>
<feature type="region of interest" description="Disordered" evidence="1">
    <location>
        <begin position="126"/>
        <end position="156"/>
    </location>
</feature>
<dbReference type="AlphaFoldDB" id="A0A6A7ACQ5"/>
<dbReference type="OrthoDB" id="5242705at2759"/>
<accession>A0A6A7ACQ5</accession>